<dbReference type="SUPFAM" id="SSF51126">
    <property type="entry name" value="Pectin lyase-like"/>
    <property type="match status" value="2"/>
</dbReference>
<gene>
    <name evidence="6" type="ORF">LCGC14_0690290</name>
</gene>
<proteinExistence type="predicted"/>
<dbReference type="NCBIfam" id="TIGR03804">
    <property type="entry name" value="para_beta_helix"/>
    <property type="match status" value="5"/>
</dbReference>
<dbReference type="InterPro" id="IPR006626">
    <property type="entry name" value="PbH1"/>
</dbReference>
<dbReference type="SMART" id="SM00722">
    <property type="entry name" value="CASH"/>
    <property type="match status" value="2"/>
</dbReference>
<feature type="transmembrane region" description="Helical" evidence="4">
    <location>
        <begin position="591"/>
        <end position="611"/>
    </location>
</feature>
<keyword evidence="3" id="KW-0833">Ubl conjugation pathway</keyword>
<dbReference type="InterPro" id="IPR022441">
    <property type="entry name" value="Para_beta_helix_rpt-2"/>
</dbReference>
<dbReference type="InterPro" id="IPR011050">
    <property type="entry name" value="Pectin_lyase_fold/virulence"/>
</dbReference>
<dbReference type="InterPro" id="IPR007742">
    <property type="entry name" value="NosD_dom"/>
</dbReference>
<evidence type="ECO:0000256" key="1">
    <source>
        <dbReference type="ARBA" id="ARBA00004906"/>
    </source>
</evidence>
<dbReference type="InterPro" id="IPR039448">
    <property type="entry name" value="Beta_helix"/>
</dbReference>
<reference evidence="6" key="1">
    <citation type="journal article" date="2015" name="Nature">
        <title>Complex archaea that bridge the gap between prokaryotes and eukaryotes.</title>
        <authorList>
            <person name="Spang A."/>
            <person name="Saw J.H."/>
            <person name="Jorgensen S.L."/>
            <person name="Zaremba-Niedzwiedzka K."/>
            <person name="Martijn J."/>
            <person name="Lind A.E."/>
            <person name="van Eijk R."/>
            <person name="Schleper C."/>
            <person name="Guy L."/>
            <person name="Ettema T.J."/>
        </authorList>
    </citation>
    <scope>NUCLEOTIDE SEQUENCE</scope>
</reference>
<dbReference type="SMART" id="SM00710">
    <property type="entry name" value="PbH1"/>
    <property type="match status" value="12"/>
</dbReference>
<dbReference type="Pfam" id="PF13229">
    <property type="entry name" value="Beta_helix"/>
    <property type="match status" value="1"/>
</dbReference>
<dbReference type="PANTHER" id="PTHR22990">
    <property type="entry name" value="F-BOX ONLY PROTEIN"/>
    <property type="match status" value="1"/>
</dbReference>
<feature type="domain" description="Carbohydrate-binding/sugar hydrolysis" evidence="5">
    <location>
        <begin position="245"/>
        <end position="394"/>
    </location>
</feature>
<comment type="caution">
    <text evidence="6">The sequence shown here is derived from an EMBL/GenBank/DDBJ whole genome shotgun (WGS) entry which is preliminary data.</text>
</comment>
<sequence>MYKKSKRIKEIFLLLTVLNIIIMATFFGSGILIDQNRSFHKENIEFESMNGNLKSSGTYTNITIDDSPGSPNNWAWAKNQPWCSGSGTSLDPYIIEGHTLKMYRFIDGIRIINSKSSYFIIRNSNLTWDTSQTNTIAMTGIFLSNTTRGKIINNTIYHLSKGIHLNFTQDVQIVNNTIYDHPQEGILLENCQDITIIKNEISDTTDGIYLLYSNNTVIYNNSVYINGNGIQVSNSYFNEIYENIVYNNDDGILVWYSENNKLEQNKLNNNFDNGIVINNGHNNVILENELDSNTQEGIYMFNSQNNTIIKNKIKDNKLNGIFVSSSEENVISGNTVNNNTLSGIFLGSASDYNNITKNTVYNNIQHGIYLDDSYYLYILDNEIYQNGMSGINVVFGDYDVFYGNVIRENVNTGVAVSGSNNTFFYENFFLRNGKHAIDDSANSWNRSVIGNYWDNWTSPDNSPPYGIVDNPYTDIGDIGGNIDYLPIAEDGAPTIIINSPDLGDLFGSTSPSFNVKITDDYLDEMWYTIDGGLNNFTFTDNGTIDESAWNAMPEGNITLTFYASDMPGNLGTTEVIIKKNIPSKGVIGLDYFMTSSLLILIGGIAVIIVIARMKSKRKLISE</sequence>
<comment type="pathway">
    <text evidence="1">Protein modification; protein ubiquitination.</text>
</comment>
<dbReference type="PANTHER" id="PTHR22990:SF15">
    <property type="entry name" value="F-BOX ONLY PROTEIN 10"/>
    <property type="match status" value="1"/>
</dbReference>
<accession>A0A0F9TTJ9</accession>
<evidence type="ECO:0000256" key="4">
    <source>
        <dbReference type="SAM" id="Phobius"/>
    </source>
</evidence>
<dbReference type="InterPro" id="IPR012334">
    <property type="entry name" value="Pectin_lyas_fold"/>
</dbReference>
<name>A0A0F9TTJ9_9ZZZZ</name>
<evidence type="ECO:0000256" key="3">
    <source>
        <dbReference type="ARBA" id="ARBA00022786"/>
    </source>
</evidence>
<evidence type="ECO:0000313" key="6">
    <source>
        <dbReference type="EMBL" id="KKN44713.1"/>
    </source>
</evidence>
<dbReference type="Gene3D" id="2.160.20.10">
    <property type="entry name" value="Single-stranded right-handed beta-helix, Pectin lyase-like"/>
    <property type="match status" value="2"/>
</dbReference>
<protein>
    <recommendedName>
        <fullName evidence="5">Carbohydrate-binding/sugar hydrolysis domain-containing protein</fullName>
    </recommendedName>
</protein>
<keyword evidence="2" id="KW-0677">Repeat</keyword>
<dbReference type="AlphaFoldDB" id="A0A0F9TTJ9"/>
<feature type="domain" description="Carbohydrate-binding/sugar hydrolysis" evidence="5">
    <location>
        <begin position="88"/>
        <end position="233"/>
    </location>
</feature>
<evidence type="ECO:0000259" key="5">
    <source>
        <dbReference type="SMART" id="SM00722"/>
    </source>
</evidence>
<feature type="transmembrane region" description="Helical" evidence="4">
    <location>
        <begin position="12"/>
        <end position="33"/>
    </location>
</feature>
<keyword evidence="4" id="KW-1133">Transmembrane helix</keyword>
<keyword evidence="4" id="KW-0812">Transmembrane</keyword>
<evidence type="ECO:0000256" key="2">
    <source>
        <dbReference type="ARBA" id="ARBA00022737"/>
    </source>
</evidence>
<dbReference type="InterPro" id="IPR051550">
    <property type="entry name" value="SCF-Subunits/Alg-Epimerases"/>
</dbReference>
<dbReference type="InterPro" id="IPR006633">
    <property type="entry name" value="Carb-bd_sugar_hydrolysis-dom"/>
</dbReference>
<keyword evidence="4" id="KW-0472">Membrane</keyword>
<organism evidence="6">
    <name type="scientific">marine sediment metagenome</name>
    <dbReference type="NCBI Taxonomy" id="412755"/>
    <lineage>
        <taxon>unclassified sequences</taxon>
        <taxon>metagenomes</taxon>
        <taxon>ecological metagenomes</taxon>
    </lineage>
</organism>
<dbReference type="EMBL" id="LAZR01001434">
    <property type="protein sequence ID" value="KKN44713.1"/>
    <property type="molecule type" value="Genomic_DNA"/>
</dbReference>
<dbReference type="Pfam" id="PF05048">
    <property type="entry name" value="NosD"/>
    <property type="match status" value="1"/>
</dbReference>